<gene>
    <name evidence="1" type="ORF">PSDVSF_11890</name>
</gene>
<dbReference type="Proteomes" id="UP001053296">
    <property type="component" value="Chromosome"/>
</dbReference>
<sequence>MTNIIWLFGPDVDDLQSEVSLSDRSYFGESRLINSREITSSIGHCLSNVCTVSTLKVVLLH</sequence>
<reference evidence="1" key="1">
    <citation type="journal article" date="2022" name="Arch. Microbiol.">
        <title>Pseudodesulfovibrio sediminis sp. nov., a mesophilic and neutrophilic sulfate-reducing bacterium isolated from sediment of a brackish lake.</title>
        <authorList>
            <person name="Takahashi A."/>
            <person name="Kojima H."/>
            <person name="Watanabe M."/>
            <person name="Fukui M."/>
        </authorList>
    </citation>
    <scope>NUCLEOTIDE SEQUENCE</scope>
    <source>
        <strain evidence="1">SF6</strain>
    </source>
</reference>
<name>A0ABM7P503_9BACT</name>
<organism evidence="1 2">
    <name type="scientific">Pseudodesulfovibrio sediminis</name>
    <dbReference type="NCBI Taxonomy" id="2810563"/>
    <lineage>
        <taxon>Bacteria</taxon>
        <taxon>Pseudomonadati</taxon>
        <taxon>Thermodesulfobacteriota</taxon>
        <taxon>Desulfovibrionia</taxon>
        <taxon>Desulfovibrionales</taxon>
        <taxon>Desulfovibrionaceae</taxon>
    </lineage>
</organism>
<protein>
    <submittedName>
        <fullName evidence="1">Uncharacterized protein</fullName>
    </submittedName>
</protein>
<accession>A0ABM7P503</accession>
<evidence type="ECO:0000313" key="1">
    <source>
        <dbReference type="EMBL" id="BCS87947.1"/>
    </source>
</evidence>
<proteinExistence type="predicted"/>
<dbReference type="EMBL" id="AP024485">
    <property type="protein sequence ID" value="BCS87947.1"/>
    <property type="molecule type" value="Genomic_DNA"/>
</dbReference>
<evidence type="ECO:0000313" key="2">
    <source>
        <dbReference type="Proteomes" id="UP001053296"/>
    </source>
</evidence>
<keyword evidence="2" id="KW-1185">Reference proteome</keyword>